<name>A0ABW1VIZ8_9MICO</name>
<gene>
    <name evidence="2" type="ORF">ACFQB0_11310</name>
</gene>
<evidence type="ECO:0000313" key="2">
    <source>
        <dbReference type="EMBL" id="MFC6356694.1"/>
    </source>
</evidence>
<organism evidence="2 3">
    <name type="scientific">Luethyella okanaganae</name>
    <dbReference type="NCBI Taxonomy" id="69372"/>
    <lineage>
        <taxon>Bacteria</taxon>
        <taxon>Bacillati</taxon>
        <taxon>Actinomycetota</taxon>
        <taxon>Actinomycetes</taxon>
        <taxon>Micrococcales</taxon>
        <taxon>Microbacteriaceae</taxon>
        <taxon>Luethyella</taxon>
    </lineage>
</organism>
<dbReference type="InterPro" id="IPR005149">
    <property type="entry name" value="Tscrpt_reg_PadR_N"/>
</dbReference>
<dbReference type="Proteomes" id="UP001596306">
    <property type="component" value="Unassembled WGS sequence"/>
</dbReference>
<proteinExistence type="predicted"/>
<dbReference type="InterPro" id="IPR036388">
    <property type="entry name" value="WH-like_DNA-bd_sf"/>
</dbReference>
<dbReference type="RefSeq" id="WP_386731466.1">
    <property type="nucleotide sequence ID" value="NZ_JBHSTP010000002.1"/>
</dbReference>
<protein>
    <submittedName>
        <fullName evidence="2">PadR family transcriptional regulator</fullName>
    </submittedName>
</protein>
<dbReference type="Pfam" id="PF03551">
    <property type="entry name" value="PadR"/>
    <property type="match status" value="1"/>
</dbReference>
<comment type="caution">
    <text evidence="2">The sequence shown here is derived from an EMBL/GenBank/DDBJ whole genome shotgun (WGS) entry which is preliminary data.</text>
</comment>
<evidence type="ECO:0000259" key="1">
    <source>
        <dbReference type="Pfam" id="PF03551"/>
    </source>
</evidence>
<reference evidence="3" key="1">
    <citation type="journal article" date="2019" name="Int. J. Syst. Evol. Microbiol.">
        <title>The Global Catalogue of Microorganisms (GCM) 10K type strain sequencing project: providing services to taxonomists for standard genome sequencing and annotation.</title>
        <authorList>
            <consortium name="The Broad Institute Genomics Platform"/>
            <consortium name="The Broad Institute Genome Sequencing Center for Infectious Disease"/>
            <person name="Wu L."/>
            <person name="Ma J."/>
        </authorList>
    </citation>
    <scope>NUCLEOTIDE SEQUENCE [LARGE SCALE GENOMIC DNA]</scope>
    <source>
        <strain evidence="3">CCUG 43304</strain>
    </source>
</reference>
<accession>A0ABW1VIZ8</accession>
<sequence>MQITHALVSVALALLSAPDEKHWGYELSRQTGVRSGVLYPILGRLLDRGWIEDGWEDAMEVRGKKRPPRRYYTVTPEGLEELGAISHRAAADARFQPRPNLGFAGA</sequence>
<dbReference type="EMBL" id="JBHSTP010000002">
    <property type="protein sequence ID" value="MFC6356694.1"/>
    <property type="molecule type" value="Genomic_DNA"/>
</dbReference>
<dbReference type="SUPFAM" id="SSF46785">
    <property type="entry name" value="Winged helix' DNA-binding domain"/>
    <property type="match status" value="1"/>
</dbReference>
<evidence type="ECO:0000313" key="3">
    <source>
        <dbReference type="Proteomes" id="UP001596306"/>
    </source>
</evidence>
<keyword evidence="3" id="KW-1185">Reference proteome</keyword>
<feature type="domain" description="Transcription regulator PadR N-terminal" evidence="1">
    <location>
        <begin position="24"/>
        <end position="82"/>
    </location>
</feature>
<dbReference type="Gene3D" id="1.10.10.10">
    <property type="entry name" value="Winged helix-like DNA-binding domain superfamily/Winged helix DNA-binding domain"/>
    <property type="match status" value="1"/>
</dbReference>
<dbReference type="InterPro" id="IPR036390">
    <property type="entry name" value="WH_DNA-bd_sf"/>
</dbReference>